<dbReference type="Proteomes" id="UP001239994">
    <property type="component" value="Unassembled WGS sequence"/>
</dbReference>
<dbReference type="GO" id="GO:0051693">
    <property type="term" value="P:actin filament capping"/>
    <property type="evidence" value="ECO:0007669"/>
    <property type="project" value="UniProtKB-KW"/>
</dbReference>
<dbReference type="SMART" id="SM00233">
    <property type="entry name" value="PH"/>
    <property type="match status" value="1"/>
</dbReference>
<dbReference type="PROSITE" id="PS50003">
    <property type="entry name" value="PH_DOMAIN"/>
    <property type="match status" value="1"/>
</dbReference>
<feature type="compositionally biased region" description="Polar residues" evidence="6">
    <location>
        <begin position="2081"/>
        <end position="2103"/>
    </location>
</feature>
<evidence type="ECO:0000313" key="9">
    <source>
        <dbReference type="Proteomes" id="UP001239994"/>
    </source>
</evidence>
<feature type="domain" description="PH" evidence="7">
    <location>
        <begin position="2457"/>
        <end position="2565"/>
    </location>
</feature>
<proteinExistence type="inferred from homology"/>
<feature type="region of interest" description="Disordered" evidence="6">
    <location>
        <begin position="2068"/>
        <end position="2103"/>
    </location>
</feature>
<comment type="similarity">
    <text evidence="1">Belongs to the spectrin family.</text>
</comment>
<dbReference type="InterPro" id="IPR043502">
    <property type="entry name" value="DNA/RNA_pol_sf"/>
</dbReference>
<dbReference type="Gene3D" id="2.30.29.30">
    <property type="entry name" value="Pleckstrin-homology domain (PH domain)/Phosphotyrosine-binding domain (PTB)"/>
    <property type="match status" value="1"/>
</dbReference>
<evidence type="ECO:0000259" key="7">
    <source>
        <dbReference type="PROSITE" id="PS50003"/>
    </source>
</evidence>
<evidence type="ECO:0000256" key="3">
    <source>
        <dbReference type="ARBA" id="ARBA00022737"/>
    </source>
</evidence>
<dbReference type="CDD" id="cd00176">
    <property type="entry name" value="SPEC"/>
    <property type="match status" value="3"/>
</dbReference>
<name>A0AAD8Z4P4_9TELE</name>
<dbReference type="SUPFAM" id="SSF46966">
    <property type="entry name" value="Spectrin repeat"/>
    <property type="match status" value="4"/>
</dbReference>
<gene>
    <name evidence="8" type="ORF">P4O66_013384</name>
</gene>
<keyword evidence="5" id="KW-0175">Coiled coil</keyword>
<evidence type="ECO:0000256" key="1">
    <source>
        <dbReference type="ARBA" id="ARBA00006826"/>
    </source>
</evidence>
<organism evidence="8 9">
    <name type="scientific">Electrophorus voltai</name>
    <dbReference type="NCBI Taxonomy" id="2609070"/>
    <lineage>
        <taxon>Eukaryota</taxon>
        <taxon>Metazoa</taxon>
        <taxon>Chordata</taxon>
        <taxon>Craniata</taxon>
        <taxon>Vertebrata</taxon>
        <taxon>Euteleostomi</taxon>
        <taxon>Actinopterygii</taxon>
        <taxon>Neopterygii</taxon>
        <taxon>Teleostei</taxon>
        <taxon>Ostariophysi</taxon>
        <taxon>Gymnotiformes</taxon>
        <taxon>Gymnotoidei</taxon>
        <taxon>Gymnotidae</taxon>
        <taxon>Electrophorus</taxon>
    </lineage>
</organism>
<dbReference type="InterPro" id="IPR036691">
    <property type="entry name" value="Endo/exonu/phosph_ase_sf"/>
</dbReference>
<dbReference type="Gene3D" id="3.60.10.10">
    <property type="entry name" value="Endonuclease/exonuclease/phosphatase"/>
    <property type="match status" value="1"/>
</dbReference>
<evidence type="ECO:0000256" key="6">
    <source>
        <dbReference type="SAM" id="MobiDB-lite"/>
    </source>
</evidence>
<dbReference type="FunFam" id="2.30.29.30:FF:000024">
    <property type="entry name" value="Spectrin beta chain"/>
    <property type="match status" value="1"/>
</dbReference>
<feature type="region of interest" description="Disordered" evidence="6">
    <location>
        <begin position="2008"/>
        <end position="2032"/>
    </location>
</feature>
<dbReference type="EMBL" id="JAROKS010000020">
    <property type="protein sequence ID" value="KAK1791378.1"/>
    <property type="molecule type" value="Genomic_DNA"/>
</dbReference>
<reference evidence="8" key="1">
    <citation type="submission" date="2023-03" db="EMBL/GenBank/DDBJ databases">
        <title>Electrophorus voltai genome.</title>
        <authorList>
            <person name="Bian C."/>
        </authorList>
    </citation>
    <scope>NUCLEOTIDE SEQUENCE</scope>
    <source>
        <strain evidence="8">CB-2022</strain>
        <tissue evidence="8">Muscle</tissue>
    </source>
</reference>
<dbReference type="Gene3D" id="1.20.58.60">
    <property type="match status" value="4"/>
</dbReference>
<dbReference type="InterPro" id="IPR018159">
    <property type="entry name" value="Spectrin/alpha-actinin"/>
</dbReference>
<dbReference type="InterPro" id="IPR011993">
    <property type="entry name" value="PH-like_dom_sf"/>
</dbReference>
<evidence type="ECO:0000313" key="8">
    <source>
        <dbReference type="EMBL" id="KAK1791378.1"/>
    </source>
</evidence>
<comment type="caution">
    <text evidence="8">The sequence shown here is derived from an EMBL/GenBank/DDBJ whole genome shotgun (WGS) entry which is preliminary data.</text>
</comment>
<dbReference type="SUPFAM" id="SSF50729">
    <property type="entry name" value="PH domain-like"/>
    <property type="match status" value="1"/>
</dbReference>
<feature type="coiled-coil region" evidence="5">
    <location>
        <begin position="1277"/>
        <end position="1318"/>
    </location>
</feature>
<protein>
    <recommendedName>
        <fullName evidence="7">PH domain-containing protein</fullName>
    </recommendedName>
</protein>
<evidence type="ECO:0000256" key="5">
    <source>
        <dbReference type="SAM" id="Coils"/>
    </source>
</evidence>
<feature type="region of interest" description="Disordered" evidence="6">
    <location>
        <begin position="1044"/>
        <end position="1076"/>
    </location>
</feature>
<dbReference type="InterPro" id="IPR000477">
    <property type="entry name" value="RT_dom"/>
</dbReference>
<keyword evidence="3" id="KW-0677">Repeat</keyword>
<dbReference type="GO" id="GO:0003779">
    <property type="term" value="F:actin binding"/>
    <property type="evidence" value="ECO:0007669"/>
    <property type="project" value="UniProtKB-KW"/>
</dbReference>
<dbReference type="InterPro" id="IPR002017">
    <property type="entry name" value="Spectrin_repeat"/>
</dbReference>
<accession>A0AAD8Z4P4</accession>
<dbReference type="Pfam" id="PF00169">
    <property type="entry name" value="PH"/>
    <property type="match status" value="1"/>
</dbReference>
<feature type="compositionally biased region" description="Basic and acidic residues" evidence="6">
    <location>
        <begin position="1057"/>
        <end position="1067"/>
    </location>
</feature>
<dbReference type="GO" id="GO:0005543">
    <property type="term" value="F:phospholipid binding"/>
    <property type="evidence" value="ECO:0007669"/>
    <property type="project" value="InterPro"/>
</dbReference>
<keyword evidence="2" id="KW-0117">Actin capping</keyword>
<dbReference type="CDD" id="cd01650">
    <property type="entry name" value="RT_nLTR_like"/>
    <property type="match status" value="1"/>
</dbReference>
<feature type="coiled-coil region" evidence="5">
    <location>
        <begin position="243"/>
        <end position="270"/>
    </location>
</feature>
<dbReference type="SUPFAM" id="SSF56672">
    <property type="entry name" value="DNA/RNA polymerases"/>
    <property type="match status" value="1"/>
</dbReference>
<dbReference type="SMART" id="SM00150">
    <property type="entry name" value="SPEC"/>
    <property type="match status" value="6"/>
</dbReference>
<dbReference type="PRINTS" id="PR00683">
    <property type="entry name" value="SPECTRINPH"/>
</dbReference>
<dbReference type="Pfam" id="PF00078">
    <property type="entry name" value="RVT_1"/>
    <property type="match status" value="1"/>
</dbReference>
<dbReference type="InterPro" id="IPR001849">
    <property type="entry name" value="PH_domain"/>
</dbReference>
<dbReference type="InterPro" id="IPR001605">
    <property type="entry name" value="PH_dom-spectrin-type"/>
</dbReference>
<feature type="coiled-coil region" evidence="5">
    <location>
        <begin position="1474"/>
        <end position="1501"/>
    </location>
</feature>
<keyword evidence="9" id="KW-1185">Reference proteome</keyword>
<sequence length="2687" mass="304269">MSESIVRKIQPFTIGTKLSVPAVPKYSDVTEDNMSNRSLDNCKLQHNLNDKVSLYLDQPQMCVSERHCAPVMTQDTLEKRCQEEMVKEDHLNRNIASPTATSRAIRKITISSSVETTKETEILRAKQREMKINPNSENINNNNNITTDSAQLPRIVGVSCEKKPSSHFKTPVLQSQSLKNDLVKGNSSPCRQNEVSMVSKVLSVQKDYFFTQQNALFSKEISQAEAWIQEKLKKLKDIQTCSMMDWEEVTQTLQRDLKDFENTLIQLNQMGEQLMCKLNPTSDMVRKQLSQLRDQWNTLKQTAANQTRVISGFQSLHEFNKKVDKLEAWIKQKQEEEPSLASPLGENNDKLQLTRQLLDLKQDKQLYRNLHEEINQLALKLEKQGKGEGKNISTRRKHINKMWLKIQSHLKDCQDNLQLALEASTFFQQADNFIASVNNMRKALSVTNQATFSGDGEILDIASQIMFGATDQTNDNGERLLSFSNMNNFCIGNTYFRHKNIHKKTWRSPDGATYNEIDFICISRRWRSALLDVRAYRGADVGSDHYLVRSSIRCKSDKKAWLECKGAEAHEAASKNDNKTLYRIVRELTGAWSNSSAPIKNKDGVFLLTREEQDACWIEHFKETLNQPTPANTYDFGATPPPPDLVVNLYLITIEETKVAIRTLKANKAPGLDEIATEMLKHGGDAIANTLTVLFNKCWQDQSVPSDWRKGVIVKLPKKGNNADCNNWRGITLLLVPGKVFCSVLLWRLQHAVDKILREEQAGFRVGRSCSEQIYMLRNIIEQCIEFQRLLLINFIDFKKAFDSVHRGSLWKILRAYGIPQWFVNVFQNLYISSSCCVRTDDGYTDFFNIETGVKQGYDIALLANTKPVLQSMTTCLEGEAEKVGLRINTDKTKAMRVNRQTKVQITIGQQTVEDIDEFTYLSSIVSNNDGGSEADVRCLTVELGPWLGLSITWAQTQVLDVTVSQLSNLHPALAARVAEKQAKVKDSWLLLQSTVRNVKTEPLTSVCFVTGEDSDLSISNKELFSSMGMDQHRIMGKEVKDEQNRLKGTTGGRSLDLTRKPLDSHQEPLPNPVVSVGNTCTSEVSTKFQDQSKSGAMLETHSHPHLHEQLEKFTVSADKVPIYDCIITQPLQNQSCDPWPTTLSWLKDSVTMATHICSSGGGPSSYEAAKRYQASLEQDILSNKARIELVKKEGHSLVRAHHPGSAKIQDFLSQLEVLWEELKKRHQRNGMILRGSEELNYRAVKLLQGLGSLEAWLEAVELSIRQASLAGDPESVSVAERESRLLERELETHNLDLHNLKQELEALQSQRHLHTQLLPSRMEQVERKFRSIQMALTQQSSELKDTRMLTEFLERVELEENHYGSVGQPLQSDLDCASPLLPLRESRNSKPLIESLGDPVEELREAVEMLNDTARERSRSQSHDQCIQELISRHSIVVARVEQCLQRCTELAVDVLDMESEMAVRCEPEHCGMDSLQEQQDQLEADFAGLKEKVDAMDNLSARLLDLCPERVHTLGNKVQSSLQAWGELAKSIAENRSRLLQFGHLRHFFRKYLAMISWTEDTRSRIFSESALHHENQGSLVELLDKQIEQKFQEFDILASAGKKLLNEDHHLAKMIKERMEELRSMLGWILVHWRAQKIQWLNRKRAEEPHNDAIYSEATICSLLPELESETSSEDQLKTQGPVTVSLSGLEDNVQQDNGYELMESVTLKDSKTQSGSEELDSPYLVLKEPSTPSLGGTVNLILSFGNSGDSQLQVEESDTEKAEQFSEAVHRVSTYLKLKDTVPPVAPVYESMTLPQPHGIMQIPASSCPFTSLYLSSSPDMDCTTIHSLPMSSANSIFSNLKSKSIKRKKKKGIHRHTVQKIMGVEPSEKASSTMHEHVMYNMHTWPLKEKKKRKSGRKSDCKETQLLGYVKNPLAKHIDAECPRGLPGPLMELPTTATTDYVKNHCRFLSLGSVLSFDLPTDMSLIPSIQDIITIGSADSRKAAPPNKDSHTEHYTALSTFKLARSQPTHKNNESKRSPPGEINLKTDFQDNQRIHKDAISVSHKDFPFHHLSAEHSSKESLILSLSKPTSDHQTADNPAFNKGSSQQSEESISARNHCQNSTAEIHSYPNVHTLIQEFNGHQYHKAKPTCSQPRRESPVLSQSHASHIVLNFTSNGRQDLVDSRHSNSGSFKLCTEDSYFDTLEFPAPRRAVGKLFSLELESHKNMECLKIEPTNLPEDDPVHPDHQQFEQEEEELEDIWNQTNSYRQSICSDIMYQNSEAEPTICSSDHQREPSPKEVVLVRHLISASTPNLLGAEFRLPSSSHTLMGYGKDCNIREEGHVLAKRERRSWAAFPQQDQSSKEGVLINETASDSVTLPEIEDQQKYIYKYREEEEEEEDTGGMKVRYTSWQFDTCLYNMYICIKSRVYNGHSLNFLSVHIDLEGAGPDSDTLVHSPTTRGHSSLVSGRREFPSMEGTLERKHKLLVGGRMALCRTWSSYHAVLYRQTLCFYHDRKDTISNSVISFPINLNGAECVQAPEYTKKPNCFSLRLCDGSEYLFSAPSHFMMKKWILQIQANTDSLGDLPDQKLHSQSFRGLSYSLCPSQDCSTSKKRSHSFTSATYQRIKPVRLPPKGRRQDSNSSYSVTLFIGDGEKPSVCSSTALLQPISSRQKSPELPHMSYASLPQSQSKSIFRKFFGKKD</sequence>
<dbReference type="PANTHER" id="PTHR11915">
    <property type="entry name" value="SPECTRIN/FILAMIN RELATED CYTOSKELETAL PROTEIN"/>
    <property type="match status" value="1"/>
</dbReference>
<dbReference type="Pfam" id="PF00435">
    <property type="entry name" value="Spectrin"/>
    <property type="match status" value="1"/>
</dbReference>
<evidence type="ECO:0000256" key="2">
    <source>
        <dbReference type="ARBA" id="ARBA00022467"/>
    </source>
</evidence>
<keyword evidence="4" id="KW-0009">Actin-binding</keyword>
<evidence type="ECO:0000256" key="4">
    <source>
        <dbReference type="ARBA" id="ARBA00023203"/>
    </source>
</evidence>